<dbReference type="KEGG" id="salk:FBQ74_16230"/>
<dbReference type="PRINTS" id="PR00032">
    <property type="entry name" value="HTHARAC"/>
</dbReference>
<gene>
    <name evidence="5" type="ORF">FBQ74_16230</name>
</gene>
<dbReference type="InterPro" id="IPR010499">
    <property type="entry name" value="AraC_E-bd"/>
</dbReference>
<dbReference type="Proteomes" id="UP000304912">
    <property type="component" value="Chromosome"/>
</dbReference>
<proteinExistence type="predicted"/>
<dbReference type="PANTHER" id="PTHR40055">
    <property type="entry name" value="TRANSCRIPTIONAL REGULATOR YGIV-RELATED"/>
    <property type="match status" value="1"/>
</dbReference>
<accession>A0A5B7YI35</accession>
<dbReference type="InterPro" id="IPR018060">
    <property type="entry name" value="HTH_AraC"/>
</dbReference>
<dbReference type="InterPro" id="IPR009057">
    <property type="entry name" value="Homeodomain-like_sf"/>
</dbReference>
<dbReference type="InterPro" id="IPR029442">
    <property type="entry name" value="GyrI-like"/>
</dbReference>
<organism evidence="5 6">
    <name type="scientific">Salinimonas iocasae</name>
    <dbReference type="NCBI Taxonomy" id="2572577"/>
    <lineage>
        <taxon>Bacteria</taxon>
        <taxon>Pseudomonadati</taxon>
        <taxon>Pseudomonadota</taxon>
        <taxon>Gammaproteobacteria</taxon>
        <taxon>Alteromonadales</taxon>
        <taxon>Alteromonadaceae</taxon>
        <taxon>Alteromonas/Salinimonas group</taxon>
        <taxon>Salinimonas</taxon>
    </lineage>
</organism>
<evidence type="ECO:0000313" key="6">
    <source>
        <dbReference type="Proteomes" id="UP000304912"/>
    </source>
</evidence>
<evidence type="ECO:0000256" key="3">
    <source>
        <dbReference type="ARBA" id="ARBA00023163"/>
    </source>
</evidence>
<dbReference type="PROSITE" id="PS01124">
    <property type="entry name" value="HTH_ARAC_FAMILY_2"/>
    <property type="match status" value="1"/>
</dbReference>
<dbReference type="InterPro" id="IPR011256">
    <property type="entry name" value="Reg_factor_effector_dom_sf"/>
</dbReference>
<dbReference type="SUPFAM" id="SSF55136">
    <property type="entry name" value="Probable bacterial effector-binding domain"/>
    <property type="match status" value="1"/>
</dbReference>
<protein>
    <submittedName>
        <fullName evidence="5">Helix-turn-helix domain-containing protein</fullName>
    </submittedName>
</protein>
<name>A0A5B7YI35_9ALTE</name>
<keyword evidence="1" id="KW-0805">Transcription regulation</keyword>
<feature type="domain" description="HTH araC/xylS-type" evidence="4">
    <location>
        <begin position="9"/>
        <end position="108"/>
    </location>
</feature>
<keyword evidence="2" id="KW-0238">DNA-binding</keyword>
<dbReference type="AlphaFoldDB" id="A0A5B7YI35"/>
<dbReference type="GO" id="GO:0003700">
    <property type="term" value="F:DNA-binding transcription factor activity"/>
    <property type="evidence" value="ECO:0007669"/>
    <property type="project" value="InterPro"/>
</dbReference>
<reference evidence="5 6" key="1">
    <citation type="submission" date="2019-04" db="EMBL/GenBank/DDBJ databases">
        <title>Salinimonas iocasae sp. nov., a halophilic bacterium isolated from the outer tube casing of tubeworms in Okinawa Trough.</title>
        <authorList>
            <person name="Zhang H."/>
            <person name="Wang H."/>
            <person name="Li C."/>
        </authorList>
    </citation>
    <scope>NUCLEOTIDE SEQUENCE [LARGE SCALE GENOMIC DNA]</scope>
    <source>
        <strain evidence="5 6">KX18D6</strain>
    </source>
</reference>
<dbReference type="SMART" id="SM00871">
    <property type="entry name" value="AraC_E_bind"/>
    <property type="match status" value="1"/>
</dbReference>
<dbReference type="PANTHER" id="PTHR40055:SF1">
    <property type="entry name" value="TRANSCRIPTIONAL REGULATOR YGIV-RELATED"/>
    <property type="match status" value="1"/>
</dbReference>
<evidence type="ECO:0000256" key="1">
    <source>
        <dbReference type="ARBA" id="ARBA00023015"/>
    </source>
</evidence>
<dbReference type="SMART" id="SM00342">
    <property type="entry name" value="HTH_ARAC"/>
    <property type="match status" value="1"/>
</dbReference>
<dbReference type="Pfam" id="PF06445">
    <property type="entry name" value="GyrI-like"/>
    <property type="match status" value="1"/>
</dbReference>
<evidence type="ECO:0000256" key="2">
    <source>
        <dbReference type="ARBA" id="ARBA00023125"/>
    </source>
</evidence>
<evidence type="ECO:0000259" key="4">
    <source>
        <dbReference type="PROSITE" id="PS01124"/>
    </source>
</evidence>
<dbReference type="GO" id="GO:0043565">
    <property type="term" value="F:sequence-specific DNA binding"/>
    <property type="evidence" value="ECO:0007669"/>
    <property type="project" value="InterPro"/>
</dbReference>
<dbReference type="EMBL" id="CP039852">
    <property type="protein sequence ID" value="QCZ94923.1"/>
    <property type="molecule type" value="Genomic_DNA"/>
</dbReference>
<keyword evidence="3" id="KW-0804">Transcription</keyword>
<dbReference type="RefSeq" id="WP_139757655.1">
    <property type="nucleotide sequence ID" value="NZ_CP039852.1"/>
</dbReference>
<dbReference type="Pfam" id="PF12833">
    <property type="entry name" value="HTH_18"/>
    <property type="match status" value="1"/>
</dbReference>
<dbReference type="InterPro" id="IPR050908">
    <property type="entry name" value="SmbC-like"/>
</dbReference>
<dbReference type="Gene3D" id="3.20.80.10">
    <property type="entry name" value="Regulatory factor, effector binding domain"/>
    <property type="match status" value="1"/>
</dbReference>
<keyword evidence="6" id="KW-1185">Reference proteome</keyword>
<dbReference type="SUPFAM" id="SSF46689">
    <property type="entry name" value="Homeodomain-like"/>
    <property type="match status" value="2"/>
</dbReference>
<evidence type="ECO:0000313" key="5">
    <source>
        <dbReference type="EMBL" id="QCZ94923.1"/>
    </source>
</evidence>
<sequence>MSVYHHRFEKVVSYIEQHLDTNIDVDSLCDHVHLSKFHFHRQCSAYFGISVTKLIRLLRLKKAAFQLAYRVEERILDIALKNGYSSHEAFSRTFKKYFLKSPSSFRQSPDWAPWRFHYEPVLKLRTETMHNSKDFNVDLIEVDETLIAVKEHRGTPRLLGQSIRQFIEWRKAQKLPPSKSKTYNLVYDDPTTTAPEDYRFDICCAIVTPVAANSYNIVNKVIPAGMCAVLRHCGSDDTIGNAVNYLYNQWLPESGRELRDFPLYFERVSFFPDVSENDVITDIFLPIE</sequence>
<dbReference type="InterPro" id="IPR020449">
    <property type="entry name" value="Tscrpt_reg_AraC-type_HTH"/>
</dbReference>
<dbReference type="OrthoDB" id="282744at2"/>
<dbReference type="Gene3D" id="1.10.10.60">
    <property type="entry name" value="Homeodomain-like"/>
    <property type="match status" value="2"/>
</dbReference>